<dbReference type="Pfam" id="PF00515">
    <property type="entry name" value="TPR_1"/>
    <property type="match status" value="2"/>
</dbReference>
<dbReference type="UniPathway" id="UPA00378"/>
<evidence type="ECO:0000259" key="15">
    <source>
        <dbReference type="SMART" id="SM01190"/>
    </source>
</evidence>
<dbReference type="GO" id="GO:0097363">
    <property type="term" value="F:protein O-acetylglucosaminyltransferase activity"/>
    <property type="evidence" value="ECO:0007669"/>
    <property type="project" value="UniProtKB-EC"/>
</dbReference>
<feature type="repeat" description="TPR" evidence="12">
    <location>
        <begin position="415"/>
        <end position="448"/>
    </location>
</feature>
<keyword evidence="6 16" id="KW-0328">Glycosyltransferase</keyword>
<keyword evidence="14" id="KW-0472">Membrane</keyword>
<organism evidence="16 17">
    <name type="scientific">Porphyridium purpureum</name>
    <name type="common">Red alga</name>
    <name type="synonym">Porphyridium cruentum</name>
    <dbReference type="NCBI Taxonomy" id="35688"/>
    <lineage>
        <taxon>Eukaryota</taxon>
        <taxon>Rhodophyta</taxon>
        <taxon>Bangiophyceae</taxon>
        <taxon>Porphyridiales</taxon>
        <taxon>Porphyridiaceae</taxon>
        <taxon>Porphyridium</taxon>
    </lineage>
</organism>
<dbReference type="InterPro" id="IPR011990">
    <property type="entry name" value="TPR-like_helical_dom_sf"/>
</dbReference>
<keyword evidence="7 16" id="KW-0808">Transferase</keyword>
<gene>
    <name evidence="16" type="ORF">FVE85_1361</name>
</gene>
<dbReference type="InterPro" id="IPR009038">
    <property type="entry name" value="GOLD_dom"/>
</dbReference>
<evidence type="ECO:0000256" key="6">
    <source>
        <dbReference type="ARBA" id="ARBA00022676"/>
    </source>
</evidence>
<dbReference type="SMART" id="SM00671">
    <property type="entry name" value="SEL1"/>
    <property type="match status" value="3"/>
</dbReference>
<evidence type="ECO:0000256" key="1">
    <source>
        <dbReference type="ARBA" id="ARBA00004123"/>
    </source>
</evidence>
<sequence length="1362" mass="150825">MDGLRQMDVRVWRQHEQNISARHAHGVAQNARLHDRTLVQDAPLWLPCPVSQTPSGGAPALAAALTASKCRTDNTQAESTPFAVIPPHVSMGSAAVSISVPCSSPGFQVSNGLLTQRPHESESRSGTDVSVPHAHLFTYEAANGYTHNDSSKRLHFAPDWHRDASSERSAVVVKLQLALKSCEMIARRGKWVAAIQQCAEIFKDMFRLCKECNSSSPPAASRARRIALSEPSTASATDFVALAPCTKPTLDFIFSAARLVTEEKRLFHEALRLMGICQLLAKQYGQALFYLDFDLKIEERDFLSLHALGRAVHESTPAKAGIVVGILRRALTERHVFDEHVREVVASSGDCGLEGATMKHTGFLCDGLCMGTEQSIRELLATVLTDIGVKLKAAELPLDALHVYVEAVHVLPTYARAFYNIGVAHAELGVVHMALEAYERAVALSPDFAEAWCNMGVIHKAAGNIPKAVEMYERALSINSNFELAKRNLSVALSDLATLMKPNSMKQVIALYKRALSYNPGCAEIHHNLGVAYSEVCKVERAIASYQLATCLNPNYAEAHNNLGVVYKECGNYEQAIECYKAAIATNANHFQAHNNLAVVYTLLGTISLAKLHFLAALNQHPSYAEAQNNLGVLFREEGDILRAISCYDRCLELEPSNDMAAQNRLHALNYVEGLSTNDIFKEHESWGRRFQERVESELRTRANGGDEEARAVQFMRNRVLKAIRQPRRNDERRLRIGIVSADFFTHSVSYFAEVVLAELNPEKFELYVYSNVAREDTKTKRFQEFANVMPRWKRVTGMKTIPCAALILNDNIDIMIELSGHTAGNRLDVMALRVAPVQITWIGYPNTTGLSSIDYRVTDAVVDPIDTPQLFSERLYRLPRSFLCYTPMADAPEVDRTPPCVRAGGLITFGSFNILAKMQSQTVALWARVLREVPESRLMLKSKALGCETTKHRIESMFEAHGIAPYRLDLVPLVPSTSSHLDMYGMVDICLDPFPYAGTTTTCEALLMGVPVVSLRTSTSDASLLSHVQNVGLSWLQTRLRLLPYVRVCGATCYAALCVTGLRTWPRSKTCCSTSGRKVKTVLTVPHQKKSDIHVLTLMVEVGFLVWLRLRQTRAACGLVGARGVKMDSIPRVPSGLLVSTALAALIIRAASAGSSALSLELISGQRRCFYEDLPSHSDVAIAYTVASSSTFSTLSIRITYGTDPHDVVFSGNEISRDATRFRTKEHPDRDLAAYKLCFFEHVRPDSLVVAQAVWYIDVSMKWGAHAKDTGASAATMGKDVGSQQHQLQKILQDAQDELDDVLTNLDAMHAREKLLAEANEELNAKVTIFSIISCAVLIMGSFYQRFHIYKYFKSCRIHYR</sequence>
<dbReference type="PROSITE" id="PS50005">
    <property type="entry name" value="TPR"/>
    <property type="match status" value="5"/>
</dbReference>
<evidence type="ECO:0000256" key="14">
    <source>
        <dbReference type="SAM" id="Phobius"/>
    </source>
</evidence>
<evidence type="ECO:0000313" key="17">
    <source>
        <dbReference type="Proteomes" id="UP000324585"/>
    </source>
</evidence>
<keyword evidence="9 12" id="KW-0802">TPR repeat</keyword>
<dbReference type="SUPFAM" id="SSF48452">
    <property type="entry name" value="TPR-like"/>
    <property type="match status" value="1"/>
</dbReference>
<evidence type="ECO:0000256" key="9">
    <source>
        <dbReference type="ARBA" id="ARBA00022803"/>
    </source>
</evidence>
<evidence type="ECO:0000256" key="2">
    <source>
        <dbReference type="ARBA" id="ARBA00004922"/>
    </source>
</evidence>
<comment type="similarity">
    <text evidence="3">Belongs to the glycosyltransferase 41 family. O-GlcNAc transferase subfamily.</text>
</comment>
<keyword evidence="14" id="KW-0812">Transmembrane</keyword>
<dbReference type="Pfam" id="PF01105">
    <property type="entry name" value="EMP24_GP25L"/>
    <property type="match status" value="1"/>
</dbReference>
<evidence type="ECO:0000256" key="4">
    <source>
        <dbReference type="ARBA" id="ARBA00011970"/>
    </source>
</evidence>
<dbReference type="InterPro" id="IPR006597">
    <property type="entry name" value="Sel1-like"/>
</dbReference>
<dbReference type="PANTHER" id="PTHR44835:SF1">
    <property type="entry name" value="PROTEIN O-GLCNAC TRANSFERASE"/>
    <property type="match status" value="1"/>
</dbReference>
<name>A0A5J4YV26_PORPP</name>
<keyword evidence="10" id="KW-0939">Gibberellin signaling pathway</keyword>
<evidence type="ECO:0000256" key="3">
    <source>
        <dbReference type="ARBA" id="ARBA00005386"/>
    </source>
</evidence>
<dbReference type="PANTHER" id="PTHR44835">
    <property type="entry name" value="UDP-N-ACETYLGLUCOSAMINE--PEPTIDE N-ACETYLGLUCOSAMINYLTRANSFERASE SPINDLY-RELATED"/>
    <property type="match status" value="1"/>
</dbReference>
<dbReference type="InterPro" id="IPR029489">
    <property type="entry name" value="OGT/SEC/SPY_C"/>
</dbReference>
<dbReference type="Pfam" id="PF13844">
    <property type="entry name" value="Glyco_transf_41"/>
    <property type="match status" value="2"/>
</dbReference>
<evidence type="ECO:0000256" key="10">
    <source>
        <dbReference type="ARBA" id="ARBA00022941"/>
    </source>
</evidence>
<feature type="transmembrane region" description="Helical" evidence="14">
    <location>
        <begin position="1328"/>
        <end position="1345"/>
    </location>
</feature>
<feature type="repeat" description="TPR" evidence="12">
    <location>
        <begin position="557"/>
        <end position="590"/>
    </location>
</feature>
<dbReference type="Gene3D" id="1.25.40.10">
    <property type="entry name" value="Tetratricopeptide repeat domain"/>
    <property type="match status" value="3"/>
</dbReference>
<evidence type="ECO:0000256" key="11">
    <source>
        <dbReference type="ARBA" id="ARBA00023242"/>
    </source>
</evidence>
<dbReference type="PROSITE" id="PS50293">
    <property type="entry name" value="TPR_REGION"/>
    <property type="match status" value="4"/>
</dbReference>
<reference evidence="17" key="1">
    <citation type="journal article" date="2019" name="Nat. Commun.">
        <title>Expansion of phycobilisome linker gene families in mesophilic red algae.</title>
        <authorList>
            <person name="Lee J."/>
            <person name="Kim D."/>
            <person name="Bhattacharya D."/>
            <person name="Yoon H.S."/>
        </authorList>
    </citation>
    <scope>NUCLEOTIDE SEQUENCE [LARGE SCALE GENOMIC DNA]</scope>
    <source>
        <strain evidence="17">CCMP 1328</strain>
    </source>
</reference>
<protein>
    <recommendedName>
        <fullName evidence="5">Probable UDP-N-acetylglucosamine--peptide N-acetylglucosaminyltransferase SPINDLY</fullName>
        <ecNumber evidence="4">2.4.1.255</ecNumber>
    </recommendedName>
</protein>
<dbReference type="Pfam" id="PF13181">
    <property type="entry name" value="TPR_8"/>
    <property type="match status" value="2"/>
</dbReference>
<dbReference type="GO" id="GO:0005634">
    <property type="term" value="C:nucleus"/>
    <property type="evidence" value="ECO:0007669"/>
    <property type="project" value="UniProtKB-SubCell"/>
</dbReference>
<accession>A0A5J4YV26</accession>
<comment type="subcellular location">
    <subcellularLocation>
        <location evidence="1">Nucleus</location>
    </subcellularLocation>
</comment>
<dbReference type="EMBL" id="VRMN01000003">
    <property type="protein sequence ID" value="KAA8495206.1"/>
    <property type="molecule type" value="Genomic_DNA"/>
</dbReference>
<feature type="repeat" description="TPR" evidence="12">
    <location>
        <begin position="625"/>
        <end position="658"/>
    </location>
</feature>
<dbReference type="EC" id="2.4.1.255" evidence="4"/>
<feature type="domain" description="GOLD" evidence="15">
    <location>
        <begin position="1158"/>
        <end position="1355"/>
    </location>
</feature>
<dbReference type="InterPro" id="IPR019734">
    <property type="entry name" value="TPR_rpt"/>
</dbReference>
<keyword evidence="8" id="KW-0677">Repeat</keyword>
<dbReference type="OrthoDB" id="9991317at2759"/>
<comment type="pathway">
    <text evidence="2">Protein modification; protein glycosylation.</text>
</comment>
<evidence type="ECO:0000256" key="8">
    <source>
        <dbReference type="ARBA" id="ARBA00022737"/>
    </source>
</evidence>
<dbReference type="InterPro" id="IPR051939">
    <property type="entry name" value="Glycosyltr_41/O-GlcNAc_trsf"/>
</dbReference>
<evidence type="ECO:0000256" key="7">
    <source>
        <dbReference type="ARBA" id="ARBA00022679"/>
    </source>
</evidence>
<evidence type="ECO:0000256" key="13">
    <source>
        <dbReference type="SAM" id="Coils"/>
    </source>
</evidence>
<keyword evidence="11" id="KW-0539">Nucleus</keyword>
<dbReference type="SMART" id="SM00028">
    <property type="entry name" value="TPR"/>
    <property type="match status" value="8"/>
</dbReference>
<feature type="coiled-coil region" evidence="13">
    <location>
        <begin position="1286"/>
        <end position="1313"/>
    </location>
</feature>
<proteinExistence type="inferred from homology"/>
<dbReference type="Proteomes" id="UP000324585">
    <property type="component" value="Unassembled WGS sequence"/>
</dbReference>
<dbReference type="GO" id="GO:0009740">
    <property type="term" value="P:gibberellic acid mediated signaling pathway"/>
    <property type="evidence" value="ECO:0007669"/>
    <property type="project" value="UniProtKB-KW"/>
</dbReference>
<keyword evidence="13" id="KW-0175">Coiled coil</keyword>
<feature type="repeat" description="TPR" evidence="12">
    <location>
        <begin position="523"/>
        <end position="556"/>
    </location>
</feature>
<dbReference type="Gene3D" id="3.40.50.2000">
    <property type="entry name" value="Glycogen Phosphorylase B"/>
    <property type="match status" value="1"/>
</dbReference>
<dbReference type="Gene3D" id="3.40.50.11380">
    <property type="match status" value="1"/>
</dbReference>
<evidence type="ECO:0000256" key="5">
    <source>
        <dbReference type="ARBA" id="ARBA00019143"/>
    </source>
</evidence>
<comment type="caution">
    <text evidence="16">The sequence shown here is derived from an EMBL/GenBank/DDBJ whole genome shotgun (WGS) entry which is preliminary data.</text>
</comment>
<dbReference type="SMART" id="SM01190">
    <property type="entry name" value="EMP24_GP25L"/>
    <property type="match status" value="1"/>
</dbReference>
<keyword evidence="17" id="KW-1185">Reference proteome</keyword>
<feature type="repeat" description="TPR" evidence="12">
    <location>
        <begin position="449"/>
        <end position="482"/>
    </location>
</feature>
<evidence type="ECO:0000313" key="16">
    <source>
        <dbReference type="EMBL" id="KAA8495206.1"/>
    </source>
</evidence>
<keyword evidence="14" id="KW-1133">Transmembrane helix</keyword>
<evidence type="ECO:0000256" key="12">
    <source>
        <dbReference type="PROSITE-ProRule" id="PRU00339"/>
    </source>
</evidence>